<dbReference type="Proteomes" id="UP001400965">
    <property type="component" value="Unassembled WGS sequence"/>
</dbReference>
<protein>
    <submittedName>
        <fullName evidence="1">Uncharacterized protein</fullName>
    </submittedName>
</protein>
<keyword evidence="2" id="KW-1185">Reference proteome</keyword>
<comment type="caution">
    <text evidence="1">The sequence shown here is derived from an EMBL/GenBank/DDBJ whole genome shotgun (WGS) entry which is preliminary data.</text>
</comment>
<dbReference type="RefSeq" id="WP_346046184.1">
    <property type="nucleotide sequence ID" value="NZ_BAAACP010000015.1"/>
</dbReference>
<evidence type="ECO:0000313" key="2">
    <source>
        <dbReference type="Proteomes" id="UP001400965"/>
    </source>
</evidence>
<name>A0ABP3XIU5_9FIRM</name>
<organism evidence="1 2">
    <name type="scientific">Paraclostridium tenue</name>
    <dbReference type="NCBI Taxonomy" id="1737"/>
    <lineage>
        <taxon>Bacteria</taxon>
        <taxon>Bacillati</taxon>
        <taxon>Bacillota</taxon>
        <taxon>Clostridia</taxon>
        <taxon>Peptostreptococcales</taxon>
        <taxon>Peptostreptococcaceae</taxon>
        <taxon>Paraclostridium</taxon>
    </lineage>
</organism>
<accession>A0ABP3XIU5</accession>
<sequence length="72" mass="8674">MSIFILILFMLFLIYFLSTVCIRYSYISNLAIKSKLDFSSFYIRKYMLSYDNNFNKLTSNIAFSLYKIYNKC</sequence>
<gene>
    <name evidence="1" type="ORF">GCM10008917_23290</name>
</gene>
<reference evidence="2" key="1">
    <citation type="journal article" date="2019" name="Int. J. Syst. Evol. Microbiol.">
        <title>The Global Catalogue of Microorganisms (GCM) 10K type strain sequencing project: providing services to taxonomists for standard genome sequencing and annotation.</title>
        <authorList>
            <consortium name="The Broad Institute Genomics Platform"/>
            <consortium name="The Broad Institute Genome Sequencing Center for Infectious Disease"/>
            <person name="Wu L."/>
            <person name="Ma J."/>
        </authorList>
    </citation>
    <scope>NUCLEOTIDE SEQUENCE [LARGE SCALE GENOMIC DNA]</scope>
    <source>
        <strain evidence="2">JCM 6486</strain>
    </source>
</reference>
<proteinExistence type="predicted"/>
<dbReference type="EMBL" id="BAAACP010000015">
    <property type="protein sequence ID" value="GAA0865518.1"/>
    <property type="molecule type" value="Genomic_DNA"/>
</dbReference>
<evidence type="ECO:0000313" key="1">
    <source>
        <dbReference type="EMBL" id="GAA0865518.1"/>
    </source>
</evidence>